<evidence type="ECO:0000313" key="2">
    <source>
        <dbReference type="EMBL" id="CCV03617.1"/>
    </source>
</evidence>
<keyword evidence="1" id="KW-0732">Signal</keyword>
<sequence length="113" mass="12319">MLRFRQAAAALAWSSGFFCGSCLAGGLDVFSHNGGYITITGKIAALGFGQPGFYLGELPFFTGYKVLNGLRSHIGSRAVELFGKLVKPVRGFVRDAHGKSRHGHNFHLVHYDY</sequence>
<comment type="caution">
    <text evidence="2">The sequence shown here is derived from an EMBL/GenBank/DDBJ whole genome shotgun (WGS) entry which is preliminary data.</text>
</comment>
<feature type="chain" id="PRO_5004066122" evidence="1">
    <location>
        <begin position="25"/>
        <end position="113"/>
    </location>
</feature>
<accession>M5EGV9</accession>
<name>M5EGV9_9HYPH</name>
<reference evidence="2 3" key="1">
    <citation type="submission" date="2013-02" db="EMBL/GenBank/DDBJ databases">
        <authorList>
            <person name="Genoscope - CEA"/>
        </authorList>
    </citation>
    <scope>NUCLEOTIDE SEQUENCE [LARGE SCALE GENOMIC DNA]</scope>
    <source>
        <strain evidence="2 3">STM 2683</strain>
    </source>
</reference>
<evidence type="ECO:0000256" key="1">
    <source>
        <dbReference type="SAM" id="SignalP"/>
    </source>
</evidence>
<organism evidence="2 3">
    <name type="scientific">Mesorhizobium metallidurans STM 2683</name>
    <dbReference type="NCBI Taxonomy" id="1297569"/>
    <lineage>
        <taxon>Bacteria</taxon>
        <taxon>Pseudomonadati</taxon>
        <taxon>Pseudomonadota</taxon>
        <taxon>Alphaproteobacteria</taxon>
        <taxon>Hyphomicrobiales</taxon>
        <taxon>Phyllobacteriaceae</taxon>
        <taxon>Mesorhizobium</taxon>
    </lineage>
</organism>
<dbReference type="EMBL" id="CAUM01000013">
    <property type="protein sequence ID" value="CCV03617.1"/>
    <property type="molecule type" value="Genomic_DNA"/>
</dbReference>
<dbReference type="AlphaFoldDB" id="M5EGV9"/>
<evidence type="ECO:0000313" key="3">
    <source>
        <dbReference type="Proteomes" id="UP000012062"/>
    </source>
</evidence>
<proteinExistence type="predicted"/>
<dbReference type="Proteomes" id="UP000012062">
    <property type="component" value="Unassembled WGS sequence"/>
</dbReference>
<gene>
    <name evidence="2" type="ORF">MESS2_110037</name>
</gene>
<protein>
    <submittedName>
        <fullName evidence="2">Uncharacterized protein</fullName>
    </submittedName>
</protein>
<keyword evidence="3" id="KW-1185">Reference proteome</keyword>
<feature type="signal peptide" evidence="1">
    <location>
        <begin position="1"/>
        <end position="24"/>
    </location>
</feature>